<proteinExistence type="predicted"/>
<dbReference type="STRING" id="68895.RR42_m3100"/>
<dbReference type="PANTHER" id="PTHR34406">
    <property type="entry name" value="PROTEIN YCEI"/>
    <property type="match status" value="1"/>
</dbReference>
<reference evidence="3 4" key="1">
    <citation type="journal article" date="2015" name="Genome Announc.">
        <title>Complete Genome Sequence of Cupriavidus basilensis 4G11, Isolated from the Oak Ridge Field Research Center Site.</title>
        <authorList>
            <person name="Ray J."/>
            <person name="Waters R.J."/>
            <person name="Skerker J.M."/>
            <person name="Kuehl J.V."/>
            <person name="Price M.N."/>
            <person name="Huang J."/>
            <person name="Chakraborty R."/>
            <person name="Arkin A.P."/>
            <person name="Deutschbauer A."/>
        </authorList>
    </citation>
    <scope>NUCLEOTIDE SEQUENCE [LARGE SCALE GENOMIC DNA]</scope>
    <source>
        <strain evidence="3">4G11</strain>
    </source>
</reference>
<dbReference type="AlphaFoldDB" id="A0A0C4YC90"/>
<gene>
    <name evidence="3" type="ORF">RR42_m3100</name>
</gene>
<keyword evidence="1" id="KW-0732">Signal</keyword>
<dbReference type="SUPFAM" id="SSF101874">
    <property type="entry name" value="YceI-like"/>
    <property type="match status" value="1"/>
</dbReference>
<dbReference type="SMART" id="SM00867">
    <property type="entry name" value="YceI"/>
    <property type="match status" value="1"/>
</dbReference>
<organism evidence="3 4">
    <name type="scientific">Cupriavidus basilensis</name>
    <dbReference type="NCBI Taxonomy" id="68895"/>
    <lineage>
        <taxon>Bacteria</taxon>
        <taxon>Pseudomonadati</taxon>
        <taxon>Pseudomonadota</taxon>
        <taxon>Betaproteobacteria</taxon>
        <taxon>Burkholderiales</taxon>
        <taxon>Burkholderiaceae</taxon>
        <taxon>Cupriavidus</taxon>
    </lineage>
</organism>
<dbReference type="PANTHER" id="PTHR34406:SF2">
    <property type="entry name" value="PERIPLASMIC PROTEIN"/>
    <property type="match status" value="1"/>
</dbReference>
<dbReference type="Proteomes" id="UP000031843">
    <property type="component" value="Chromosome main"/>
</dbReference>
<keyword evidence="4" id="KW-1185">Reference proteome</keyword>
<evidence type="ECO:0000256" key="1">
    <source>
        <dbReference type="SAM" id="SignalP"/>
    </source>
</evidence>
<dbReference type="OrthoDB" id="9811006at2"/>
<evidence type="ECO:0000313" key="4">
    <source>
        <dbReference type="Proteomes" id="UP000031843"/>
    </source>
</evidence>
<dbReference type="Gene3D" id="2.40.128.110">
    <property type="entry name" value="Lipid/polyisoprenoid-binding, YceI-like"/>
    <property type="match status" value="1"/>
</dbReference>
<dbReference type="Pfam" id="PF04264">
    <property type="entry name" value="YceI"/>
    <property type="match status" value="1"/>
</dbReference>
<protein>
    <submittedName>
        <fullName evidence="3">Putative signal peptide protein</fullName>
    </submittedName>
</protein>
<evidence type="ECO:0000259" key="2">
    <source>
        <dbReference type="SMART" id="SM00867"/>
    </source>
</evidence>
<feature type="domain" description="Lipid/polyisoprenoid-binding YceI-like" evidence="2">
    <location>
        <begin position="28"/>
        <end position="193"/>
    </location>
</feature>
<dbReference type="EMBL" id="CP010536">
    <property type="protein sequence ID" value="AJG20470.1"/>
    <property type="molecule type" value="Genomic_DNA"/>
</dbReference>
<dbReference type="RefSeq" id="WP_043348415.1">
    <property type="nucleotide sequence ID" value="NZ_CP010536.1"/>
</dbReference>
<dbReference type="KEGG" id="cbw:RR42_m3100"/>
<dbReference type="InterPro" id="IPR007372">
    <property type="entry name" value="Lipid/polyisoprenoid-bd_YceI"/>
</dbReference>
<accession>A0A0C4YC90</accession>
<name>A0A0C4YC90_9BURK</name>
<evidence type="ECO:0000313" key="3">
    <source>
        <dbReference type="EMBL" id="AJG20470.1"/>
    </source>
</evidence>
<dbReference type="InterPro" id="IPR036761">
    <property type="entry name" value="TTHA0802/YceI-like_sf"/>
</dbReference>
<sequence>MRLSATVACALCLLAPCLPGTVQAQPVNFTVDPTHTTVYFAASHFERTSVRGRFGKIDGRISFDEASGSGAIDFTVDADSVDSGNRTLDGILRSAQFLDAQNFPVVRLRANRFVRDGDRLVAVEGELTLHGVTQPLRLEAERFSCGEISLFGIKRHVCGGDFRAVLSRSAFGMTRFLPDVGDTVVLTMSVEAMPALPALE</sequence>
<feature type="chain" id="PRO_5002185597" evidence="1">
    <location>
        <begin position="25"/>
        <end position="200"/>
    </location>
</feature>
<feature type="signal peptide" evidence="1">
    <location>
        <begin position="1"/>
        <end position="24"/>
    </location>
</feature>